<keyword evidence="3" id="KW-1185">Reference proteome</keyword>
<organism evidence="2 3">
    <name type="scientific">Stylosanthes scabra</name>
    <dbReference type="NCBI Taxonomy" id="79078"/>
    <lineage>
        <taxon>Eukaryota</taxon>
        <taxon>Viridiplantae</taxon>
        <taxon>Streptophyta</taxon>
        <taxon>Embryophyta</taxon>
        <taxon>Tracheophyta</taxon>
        <taxon>Spermatophyta</taxon>
        <taxon>Magnoliopsida</taxon>
        <taxon>eudicotyledons</taxon>
        <taxon>Gunneridae</taxon>
        <taxon>Pentapetalae</taxon>
        <taxon>rosids</taxon>
        <taxon>fabids</taxon>
        <taxon>Fabales</taxon>
        <taxon>Fabaceae</taxon>
        <taxon>Papilionoideae</taxon>
        <taxon>50 kb inversion clade</taxon>
        <taxon>dalbergioids sensu lato</taxon>
        <taxon>Dalbergieae</taxon>
        <taxon>Pterocarpus clade</taxon>
        <taxon>Stylosanthes</taxon>
    </lineage>
</organism>
<comment type="caution">
    <text evidence="2">The sequence shown here is derived from an EMBL/GenBank/DDBJ whole genome shotgun (WGS) entry which is preliminary data.</text>
</comment>
<protein>
    <submittedName>
        <fullName evidence="2">Uncharacterized protein</fullName>
    </submittedName>
</protein>
<accession>A0ABU6YW60</accession>
<feature type="region of interest" description="Disordered" evidence="1">
    <location>
        <begin position="48"/>
        <end position="84"/>
    </location>
</feature>
<feature type="non-terminal residue" evidence="2">
    <location>
        <position position="132"/>
    </location>
</feature>
<evidence type="ECO:0000313" key="3">
    <source>
        <dbReference type="Proteomes" id="UP001341840"/>
    </source>
</evidence>
<dbReference type="Proteomes" id="UP001341840">
    <property type="component" value="Unassembled WGS sequence"/>
</dbReference>
<sequence length="132" mass="14174">MAPLAKSNDNCEQLQSLGLGSTTADETFNARGQRIKKLTARRKVLVLPRNSGGSALPPSAKSKENCEQDSDGGLESTMRVFPTHTGSADSTIVAREGQCRVISTISAEDACLARRKRKTRLDSLRAPAETNT</sequence>
<dbReference type="EMBL" id="JASCZI010243183">
    <property type="protein sequence ID" value="MED6212828.1"/>
    <property type="molecule type" value="Genomic_DNA"/>
</dbReference>
<proteinExistence type="predicted"/>
<evidence type="ECO:0000313" key="2">
    <source>
        <dbReference type="EMBL" id="MED6212828.1"/>
    </source>
</evidence>
<evidence type="ECO:0000256" key="1">
    <source>
        <dbReference type="SAM" id="MobiDB-lite"/>
    </source>
</evidence>
<name>A0ABU6YW60_9FABA</name>
<gene>
    <name evidence="2" type="ORF">PIB30_087232</name>
</gene>
<reference evidence="2 3" key="1">
    <citation type="journal article" date="2023" name="Plants (Basel)">
        <title>Bridging the Gap: Combining Genomics and Transcriptomics Approaches to Understand Stylosanthes scabra, an Orphan Legume from the Brazilian Caatinga.</title>
        <authorList>
            <person name="Ferreira-Neto J.R.C."/>
            <person name="da Silva M.D."/>
            <person name="Binneck E."/>
            <person name="de Melo N.F."/>
            <person name="da Silva R.H."/>
            <person name="de Melo A.L.T.M."/>
            <person name="Pandolfi V."/>
            <person name="Bustamante F.O."/>
            <person name="Brasileiro-Vidal A.C."/>
            <person name="Benko-Iseppon A.M."/>
        </authorList>
    </citation>
    <scope>NUCLEOTIDE SEQUENCE [LARGE SCALE GENOMIC DNA]</scope>
    <source>
        <tissue evidence="2">Leaves</tissue>
    </source>
</reference>